<proteinExistence type="predicted"/>
<dbReference type="VEuPathDB" id="GiardiaDB:QR46_0908"/>
<dbReference type="EMBL" id="JXTI01000015">
    <property type="protein sequence ID" value="KWX15105.1"/>
    <property type="molecule type" value="Genomic_DNA"/>
</dbReference>
<evidence type="ECO:0000256" key="1">
    <source>
        <dbReference type="SAM" id="Coils"/>
    </source>
</evidence>
<protein>
    <submittedName>
        <fullName evidence="2">Uncharacterized protein</fullName>
    </submittedName>
</protein>
<accession>A0A132NYG3</accession>
<reference evidence="2 3" key="1">
    <citation type="journal article" date="2015" name="Mol. Biochem. Parasitol.">
        <title>Identification of polymorphic genes for use in assemblage B genotyping assays through comparative genomics of multiple assemblage B Giardia duodenalis isolates.</title>
        <authorList>
            <person name="Wielinga C."/>
            <person name="Thompson R.C."/>
            <person name="Monis P."/>
            <person name="Ryan U."/>
        </authorList>
    </citation>
    <scope>NUCLEOTIDE SEQUENCE [LARGE SCALE GENOMIC DNA]</scope>
    <source>
        <strain evidence="2 3">BAH15c1</strain>
    </source>
</reference>
<organism evidence="2 3">
    <name type="scientific">Giardia duodenalis assemblage B</name>
    <dbReference type="NCBI Taxonomy" id="1394984"/>
    <lineage>
        <taxon>Eukaryota</taxon>
        <taxon>Metamonada</taxon>
        <taxon>Diplomonadida</taxon>
        <taxon>Hexamitidae</taxon>
        <taxon>Giardiinae</taxon>
        <taxon>Giardia</taxon>
    </lineage>
</organism>
<name>A0A132NYG3_GIAIN</name>
<dbReference type="OrthoDB" id="10287640at2759"/>
<sequence>MSCACRQPVQASYEYSTDIWSMTPRLELSTASGPVEITYENGAWSCSISGDPNIQKLQDSANQLELQKKRLEDKLRLIEEECRKKERAIDLILQSNKCTAVPRRKTTVFTAASNGEHVEKTRFSGVKDSATVL</sequence>
<gene>
    <name evidence="2" type="ORF">QR46_0908</name>
</gene>
<dbReference type="AlphaFoldDB" id="A0A132NYG3"/>
<feature type="coiled-coil region" evidence="1">
    <location>
        <begin position="54"/>
        <end position="88"/>
    </location>
</feature>
<comment type="caution">
    <text evidence="2">The sequence shown here is derived from an EMBL/GenBank/DDBJ whole genome shotgun (WGS) entry which is preliminary data.</text>
</comment>
<keyword evidence="1" id="KW-0175">Coiled coil</keyword>
<dbReference type="Proteomes" id="UP000070089">
    <property type="component" value="Unassembled WGS sequence"/>
</dbReference>
<evidence type="ECO:0000313" key="2">
    <source>
        <dbReference type="EMBL" id="KWX15105.1"/>
    </source>
</evidence>
<evidence type="ECO:0000313" key="3">
    <source>
        <dbReference type="Proteomes" id="UP000070089"/>
    </source>
</evidence>